<keyword evidence="3" id="KW-1185">Reference proteome</keyword>
<dbReference type="InterPro" id="IPR003793">
    <property type="entry name" value="UPF0166"/>
</dbReference>
<organism evidence="2 3">
    <name type="scientific">Cupriavidus malaysiensis</name>
    <dbReference type="NCBI Taxonomy" id="367825"/>
    <lineage>
        <taxon>Bacteria</taxon>
        <taxon>Pseudomonadati</taxon>
        <taxon>Pseudomonadota</taxon>
        <taxon>Betaproteobacteria</taxon>
        <taxon>Burkholderiales</taxon>
        <taxon>Burkholderiaceae</taxon>
        <taxon>Cupriavidus</taxon>
    </lineage>
</organism>
<dbReference type="InterPro" id="IPR011322">
    <property type="entry name" value="N-reg_PII-like_a/b"/>
</dbReference>
<dbReference type="Gene3D" id="3.30.70.120">
    <property type="match status" value="1"/>
</dbReference>
<evidence type="ECO:0008006" key="4">
    <source>
        <dbReference type="Google" id="ProtNLM"/>
    </source>
</evidence>
<reference evidence="2 3" key="1">
    <citation type="submission" date="2016-10" db="EMBL/GenBank/DDBJ databases">
        <title>Complete genome sequences of three Cupriavidus strains isolated from various Malaysian environments.</title>
        <authorList>
            <person name="Abdullah A.A.-A."/>
            <person name="Shafie N.A.H."/>
            <person name="Lau N.S."/>
        </authorList>
    </citation>
    <scope>NUCLEOTIDE SEQUENCE [LARGE SCALE GENOMIC DNA]</scope>
    <source>
        <strain evidence="2 3">USMAA1020</strain>
    </source>
</reference>
<dbReference type="InterPro" id="IPR015867">
    <property type="entry name" value="N-reg_PII/ATP_PRibTrfase_C"/>
</dbReference>
<protein>
    <recommendedName>
        <fullName evidence="4">DUF190 domain-containing protein</fullName>
    </recommendedName>
</protein>
<dbReference type="SUPFAM" id="SSF54913">
    <property type="entry name" value="GlnB-like"/>
    <property type="match status" value="1"/>
</dbReference>
<name>A0ABM6F7V6_9BURK</name>
<evidence type="ECO:0000313" key="3">
    <source>
        <dbReference type="Proteomes" id="UP000177515"/>
    </source>
</evidence>
<dbReference type="Proteomes" id="UP000177515">
    <property type="component" value="Chromosome 1"/>
</dbReference>
<dbReference type="RefSeq" id="WP_071015521.1">
    <property type="nucleotide sequence ID" value="NZ_CP017754.1"/>
</dbReference>
<evidence type="ECO:0000313" key="2">
    <source>
        <dbReference type="EMBL" id="AOZ07580.1"/>
    </source>
</evidence>
<dbReference type="Pfam" id="PF02641">
    <property type="entry name" value="DUF190"/>
    <property type="match status" value="1"/>
</dbReference>
<gene>
    <name evidence="2" type="ORF">BKK80_18370</name>
</gene>
<evidence type="ECO:0000256" key="1">
    <source>
        <dbReference type="ARBA" id="ARBA00010554"/>
    </source>
</evidence>
<dbReference type="EMBL" id="CP017754">
    <property type="protein sequence ID" value="AOZ07580.1"/>
    <property type="molecule type" value="Genomic_DNA"/>
</dbReference>
<proteinExistence type="inferred from homology"/>
<sequence>MEGYQITLYTVESRRHRGKQLSHWLMEVMRDLKLQGATHLVAAEGIGHHHRLHSWHFVELTDRPEQITLIATAAEADALFARLAEEPVEIFYTRSPVEFGLAGGGARAH</sequence>
<comment type="similarity">
    <text evidence="1">Belongs to the UPF0166 family.</text>
</comment>
<accession>A0ABM6F7V6</accession>